<protein>
    <submittedName>
        <fullName evidence="1">Uncharacterized protein</fullName>
    </submittedName>
</protein>
<evidence type="ECO:0000313" key="1">
    <source>
        <dbReference type="EMBL" id="EKG10074.1"/>
    </source>
</evidence>
<reference evidence="1 2" key="1">
    <citation type="journal article" date="2012" name="BMC Genomics">
        <title>Tools to kill: Genome of one of the most destructive plant pathogenic fungi Macrophomina phaseolina.</title>
        <authorList>
            <person name="Islam M.S."/>
            <person name="Haque M.S."/>
            <person name="Islam M.M."/>
            <person name="Emdad E.M."/>
            <person name="Halim A."/>
            <person name="Hossen Q.M.M."/>
            <person name="Hossain M.Z."/>
            <person name="Ahmed B."/>
            <person name="Rahim S."/>
            <person name="Rahman M.S."/>
            <person name="Alam M.M."/>
            <person name="Hou S."/>
            <person name="Wan X."/>
            <person name="Saito J.A."/>
            <person name="Alam M."/>
        </authorList>
    </citation>
    <scope>NUCLEOTIDE SEQUENCE [LARGE SCALE GENOMIC DNA]</scope>
    <source>
        <strain evidence="1 2">MS6</strain>
    </source>
</reference>
<accession>K2RJ15</accession>
<sequence length="169" mass="19256">MDLNGFIIQQEGIFEVDPMTACRFLSEPTDAVDRLFLEELQFWKSSNKPAEKVERAREAPTWDPLRSGDVHLHAARKNSQRTGYNELRQHARASVTRNKKIHTTDSVVADRMMKWAPLGLLIRESRRRGLRAAARSLQEATTLGMNRGKKKRDAMGRTCPVGGWVLVWG</sequence>
<proteinExistence type="predicted"/>
<dbReference type="EMBL" id="AHHD01000529">
    <property type="protein sequence ID" value="EKG10074.1"/>
    <property type="molecule type" value="Genomic_DNA"/>
</dbReference>
<gene>
    <name evidence="1" type="ORF">MPH_12854</name>
</gene>
<dbReference type="AlphaFoldDB" id="K2RJ15"/>
<dbReference type="HOGENOM" id="CLU_1578830_0_0_1"/>
<comment type="caution">
    <text evidence="1">The sequence shown here is derived from an EMBL/GenBank/DDBJ whole genome shotgun (WGS) entry which is preliminary data.</text>
</comment>
<dbReference type="Proteomes" id="UP000007129">
    <property type="component" value="Unassembled WGS sequence"/>
</dbReference>
<organism evidence="1 2">
    <name type="scientific">Macrophomina phaseolina (strain MS6)</name>
    <name type="common">Charcoal rot fungus</name>
    <dbReference type="NCBI Taxonomy" id="1126212"/>
    <lineage>
        <taxon>Eukaryota</taxon>
        <taxon>Fungi</taxon>
        <taxon>Dikarya</taxon>
        <taxon>Ascomycota</taxon>
        <taxon>Pezizomycotina</taxon>
        <taxon>Dothideomycetes</taxon>
        <taxon>Dothideomycetes incertae sedis</taxon>
        <taxon>Botryosphaeriales</taxon>
        <taxon>Botryosphaeriaceae</taxon>
        <taxon>Macrophomina</taxon>
    </lineage>
</organism>
<dbReference type="VEuPathDB" id="FungiDB:MPH_12854"/>
<dbReference type="InParanoid" id="K2RJ15"/>
<evidence type="ECO:0000313" key="2">
    <source>
        <dbReference type="Proteomes" id="UP000007129"/>
    </source>
</evidence>
<name>K2RJ15_MACPH</name>